<dbReference type="AlphaFoldDB" id="A0A0F7U5D9"/>
<feature type="compositionally biased region" description="Gly residues" evidence="2">
    <location>
        <begin position="773"/>
        <end position="782"/>
    </location>
</feature>
<keyword evidence="1" id="KW-0694">RNA-binding</keyword>
<dbReference type="EMBL" id="LN714477">
    <property type="protein sequence ID" value="CEL64988.1"/>
    <property type="molecule type" value="Genomic_DNA"/>
</dbReference>
<dbReference type="Pfam" id="PF00076">
    <property type="entry name" value="RRM_1"/>
    <property type="match status" value="1"/>
</dbReference>
<sequence>MEPEQSNGSQMQVDGPEARDGGDEEEDFDLYEGIDAADHLIVSSASAAHPALAASPSGDACMPSSGLPPEESALASLGSPPLTCPLEKDEKEEDDLVVLGGDLNLSSSSKAAAPLPCRPSTAVGRGSSFEASTLKRRKFPGTGVAFTRIEVPLFLGPPPAIPDLVPDAEGSTTNSLVLLANLSLWQTDISIREAAVQFGRVRAVRIFSNALDGRSSGIALLQFVTSEDAARAVAQGLDQALKAKQQGQRQIRVIAVPAALVDELDACDSISWTRGGPIPDQLLRKLFQLAGQALPHRDPSALSASFFASLVSSHVELNEAPGARADAARGDPALVGLQQGAGDAPAHAGAEDRPGGLQSPGQSGNGQGKGSLDPLGAARSLFPWLDPKVLQVIQASVEGRGRSRRSRSADSFSSSSESEGSSSEEESASLSDALPQTQKGAAAAGSAHRPAGGSAESATEAPPGTGAPPRGSSLSGPQSPQLLPASASPSGSHGVGPGPLPRVPAPLSAPASSTSASFPSSFPSSPFIPPPPPPPQTPGAMASQQPPPPPPPADVASAPQPDILSHAAPAPAASQSQFGRSSPFHGTGSNFGASAPAQQAMGASAAHPSSFSSFPSAPAPPSIVVLTAPRGASQQPNQRPVSQETSYPASSTSFPSSFPSSSFPSYSASEEPQRAGGAAMLRPAPRAPAEWQGRRDDFAFFPSGQNEGGSTANRSSTFASHPQQHGDGSHASFASYPAASYSSFASHPYGGKQAQTYPHAVSAEGGDRYAGRSGAGDPGGSGSEADSRRDGKADSGPGFAAPVNRPVHAPAPQAQASLHRVQAPAAKVKRQRQF</sequence>
<accession>A0A0F7U5D9</accession>
<feature type="compositionally biased region" description="Low complexity" evidence="2">
    <location>
        <begin position="409"/>
        <end position="421"/>
    </location>
</feature>
<feature type="region of interest" description="Disordered" evidence="2">
    <location>
        <begin position="1"/>
        <end position="33"/>
    </location>
</feature>
<feature type="compositionally biased region" description="Pro residues" evidence="2">
    <location>
        <begin position="526"/>
        <end position="537"/>
    </location>
</feature>
<feature type="compositionally biased region" description="Low complexity" evidence="2">
    <location>
        <begin position="729"/>
        <end position="748"/>
    </location>
</feature>
<feature type="compositionally biased region" description="Polar residues" evidence="2">
    <location>
        <begin position="703"/>
        <end position="723"/>
    </location>
</feature>
<dbReference type="PROSITE" id="PS50102">
    <property type="entry name" value="RRM"/>
    <property type="match status" value="1"/>
</dbReference>
<feature type="region of interest" description="Disordered" evidence="2">
    <location>
        <begin position="398"/>
        <end position="834"/>
    </location>
</feature>
<evidence type="ECO:0000313" key="4">
    <source>
        <dbReference type="EMBL" id="CEL64988.1"/>
    </source>
</evidence>
<feature type="compositionally biased region" description="Low complexity" evidence="2">
    <location>
        <begin position="592"/>
        <end position="616"/>
    </location>
</feature>
<evidence type="ECO:0000256" key="1">
    <source>
        <dbReference type="PROSITE-ProRule" id="PRU00176"/>
    </source>
</evidence>
<feature type="region of interest" description="Disordered" evidence="2">
    <location>
        <begin position="47"/>
        <end position="87"/>
    </location>
</feature>
<feature type="compositionally biased region" description="Acidic residues" evidence="2">
    <location>
        <begin position="22"/>
        <end position="32"/>
    </location>
</feature>
<feature type="compositionally biased region" description="Low complexity" evidence="2">
    <location>
        <begin position="440"/>
        <end position="492"/>
    </location>
</feature>
<dbReference type="InterPro" id="IPR000504">
    <property type="entry name" value="RRM_dom"/>
</dbReference>
<feature type="region of interest" description="Disordered" evidence="2">
    <location>
        <begin position="335"/>
        <end position="374"/>
    </location>
</feature>
<proteinExistence type="predicted"/>
<feature type="compositionally biased region" description="Polar residues" evidence="2">
    <location>
        <begin position="632"/>
        <end position="644"/>
    </location>
</feature>
<feature type="compositionally biased region" description="Low complexity" evidence="2">
    <location>
        <begin position="505"/>
        <end position="525"/>
    </location>
</feature>
<dbReference type="SUPFAM" id="SSF54928">
    <property type="entry name" value="RNA-binding domain, RBD"/>
    <property type="match status" value="1"/>
</dbReference>
<protein>
    <submittedName>
        <fullName evidence="4">RNA recognition motif. family protein, related</fullName>
    </submittedName>
</protein>
<feature type="compositionally biased region" description="Low complexity" evidence="2">
    <location>
        <begin position="47"/>
        <end position="57"/>
    </location>
</feature>
<dbReference type="GO" id="GO:0003723">
    <property type="term" value="F:RNA binding"/>
    <property type="evidence" value="ECO:0007669"/>
    <property type="project" value="UniProtKB-UniRule"/>
</dbReference>
<dbReference type="InterPro" id="IPR035979">
    <property type="entry name" value="RBD_domain_sf"/>
</dbReference>
<name>A0A0F7U5D9_NEOCL</name>
<feature type="compositionally biased region" description="Polar residues" evidence="2">
    <location>
        <begin position="1"/>
        <end position="12"/>
    </location>
</feature>
<evidence type="ECO:0000256" key="2">
    <source>
        <dbReference type="SAM" id="MobiDB-lite"/>
    </source>
</evidence>
<gene>
    <name evidence="4" type="ORF">BN1204_008490</name>
</gene>
<dbReference type="Gene3D" id="3.30.70.330">
    <property type="match status" value="1"/>
</dbReference>
<evidence type="ECO:0000259" key="3">
    <source>
        <dbReference type="PROSITE" id="PS50102"/>
    </source>
</evidence>
<feature type="compositionally biased region" description="Low complexity" evidence="2">
    <location>
        <begin position="554"/>
        <end position="577"/>
    </location>
</feature>
<dbReference type="CDD" id="cd00590">
    <property type="entry name" value="RRM_SF"/>
    <property type="match status" value="1"/>
</dbReference>
<organism evidence="4">
    <name type="scientific">Neospora caninum (strain Liverpool)</name>
    <dbReference type="NCBI Taxonomy" id="572307"/>
    <lineage>
        <taxon>Eukaryota</taxon>
        <taxon>Sar</taxon>
        <taxon>Alveolata</taxon>
        <taxon>Apicomplexa</taxon>
        <taxon>Conoidasida</taxon>
        <taxon>Coccidia</taxon>
        <taxon>Eucoccidiorida</taxon>
        <taxon>Eimeriorina</taxon>
        <taxon>Sarcocystidae</taxon>
        <taxon>Neospora</taxon>
    </lineage>
</organism>
<feature type="compositionally biased region" description="Low complexity" evidence="2">
    <location>
        <begin position="645"/>
        <end position="689"/>
    </location>
</feature>
<reference evidence="4" key="1">
    <citation type="journal article" date="2015" name="PLoS ONE">
        <title>Comprehensive Evaluation of Toxoplasma gondii VEG and Neospora caninum LIV Genomes with Tachyzoite Stage Transcriptome and Proteome Defines Novel Transcript Features.</title>
        <authorList>
            <person name="Ramaprasad A."/>
            <person name="Mourier T."/>
            <person name="Naeem R."/>
            <person name="Malas T.B."/>
            <person name="Moussa E."/>
            <person name="Panigrahi A."/>
            <person name="Vermont S.J."/>
            <person name="Otto T.D."/>
            <person name="Wastling J."/>
            <person name="Pain A."/>
        </authorList>
    </citation>
    <scope>NUCLEOTIDE SEQUENCE</scope>
    <source>
        <strain evidence="4">Liverpool</strain>
    </source>
</reference>
<dbReference type="SMART" id="SM00360">
    <property type="entry name" value="RRM"/>
    <property type="match status" value="1"/>
</dbReference>
<dbReference type="InterPro" id="IPR012677">
    <property type="entry name" value="Nucleotide-bd_a/b_plait_sf"/>
</dbReference>
<feature type="domain" description="RRM" evidence="3">
    <location>
        <begin position="175"/>
        <end position="253"/>
    </location>
</feature>